<protein>
    <recommendedName>
        <fullName evidence="2">DNA-(apurinic or apyrimidinic site) lyase</fullName>
        <ecNumber evidence="2">4.2.99.18</ecNumber>
    </recommendedName>
</protein>
<dbReference type="CDD" id="cd08971">
    <property type="entry name" value="AcNei2_N"/>
    <property type="match status" value="1"/>
</dbReference>
<evidence type="ECO:0000259" key="15">
    <source>
        <dbReference type="PROSITE" id="PS51068"/>
    </source>
</evidence>
<name>A0A6P0HEP3_9ACTN</name>
<dbReference type="Pfam" id="PF06831">
    <property type="entry name" value="H2TH"/>
    <property type="match status" value="1"/>
</dbReference>
<keyword evidence="12" id="KW-0326">Glycosidase</keyword>
<keyword evidence="10" id="KW-0456">Lyase</keyword>
<keyword evidence="6" id="KW-0378">Hydrolase</keyword>
<evidence type="ECO:0000256" key="6">
    <source>
        <dbReference type="ARBA" id="ARBA00022801"/>
    </source>
</evidence>
<evidence type="ECO:0000256" key="5">
    <source>
        <dbReference type="ARBA" id="ARBA00022771"/>
    </source>
</evidence>
<evidence type="ECO:0000256" key="12">
    <source>
        <dbReference type="ARBA" id="ARBA00023295"/>
    </source>
</evidence>
<dbReference type="SUPFAM" id="SSF81624">
    <property type="entry name" value="N-terminal domain of MutM-like DNA repair proteins"/>
    <property type="match status" value="1"/>
</dbReference>
<evidence type="ECO:0000256" key="8">
    <source>
        <dbReference type="ARBA" id="ARBA00023125"/>
    </source>
</evidence>
<dbReference type="EMBL" id="JAAGXA010000001">
    <property type="protein sequence ID" value="NEN77209.1"/>
    <property type="molecule type" value="Genomic_DNA"/>
</dbReference>
<dbReference type="PANTHER" id="PTHR42697:SF1">
    <property type="entry name" value="ENDONUCLEASE 8"/>
    <property type="match status" value="1"/>
</dbReference>
<dbReference type="SMART" id="SM00898">
    <property type="entry name" value="Fapy_DNA_glyco"/>
    <property type="match status" value="1"/>
</dbReference>
<evidence type="ECO:0000259" key="14">
    <source>
        <dbReference type="PROSITE" id="PS51066"/>
    </source>
</evidence>
<proteinExistence type="inferred from homology"/>
<evidence type="ECO:0000256" key="4">
    <source>
        <dbReference type="ARBA" id="ARBA00022763"/>
    </source>
</evidence>
<dbReference type="AlphaFoldDB" id="A0A6P0HEP3"/>
<dbReference type="Proteomes" id="UP000468687">
    <property type="component" value="Unassembled WGS sequence"/>
</dbReference>
<evidence type="ECO:0000256" key="10">
    <source>
        <dbReference type="ARBA" id="ARBA00023239"/>
    </source>
</evidence>
<feature type="domain" description="Formamidopyrimidine-DNA glycosylase catalytic" evidence="15">
    <location>
        <begin position="2"/>
        <end position="96"/>
    </location>
</feature>
<evidence type="ECO:0000313" key="16">
    <source>
        <dbReference type="EMBL" id="NEN77209.1"/>
    </source>
</evidence>
<comment type="caution">
    <text evidence="16">The sequence shown here is derived from an EMBL/GenBank/DDBJ whole genome shotgun (WGS) entry which is preliminary data.</text>
</comment>
<dbReference type="InterPro" id="IPR000214">
    <property type="entry name" value="Znf_DNA_glyclase/AP_lyase"/>
</dbReference>
<dbReference type="GO" id="GO:0006284">
    <property type="term" value="P:base-excision repair"/>
    <property type="evidence" value="ECO:0007669"/>
    <property type="project" value="InterPro"/>
</dbReference>
<evidence type="ECO:0000256" key="7">
    <source>
        <dbReference type="ARBA" id="ARBA00022833"/>
    </source>
</evidence>
<gene>
    <name evidence="16" type="ORF">G3T38_02840</name>
</gene>
<keyword evidence="11" id="KW-0511">Multifunctional enzyme</keyword>
<keyword evidence="3" id="KW-0479">Metal-binding</keyword>
<dbReference type="InterPro" id="IPR044090">
    <property type="entry name" value="Nei2_N"/>
</dbReference>
<sequence>MPEGDTVLQAARRLDRALEGRVLDRVDLRVPRYATADLDGARYAGTIPRGKHLLTRLEHASGAWTLHTHLKMEGIWQTTTARDGRWRRPAHQARVVLTAGPVQAIGFALGVVDLLPTSDEDDVVGHLGPDLLGPGWDPAEAERRLRERSERPLVEALLDQRNLAGIGNVYVNEICFVMGIHPRRPVAAVPDLPRLLARSQAMLDANRERSSRCTTGVLRRGQQLWVYGRAGDPCRRCGTTVQVVMRAETDAPERGERSTYWCPHCQPEG</sequence>
<evidence type="ECO:0000256" key="2">
    <source>
        <dbReference type="ARBA" id="ARBA00012720"/>
    </source>
</evidence>
<keyword evidence="8" id="KW-0238">DNA-binding</keyword>
<evidence type="ECO:0000256" key="9">
    <source>
        <dbReference type="ARBA" id="ARBA00023204"/>
    </source>
</evidence>
<dbReference type="PROSITE" id="PS51066">
    <property type="entry name" value="ZF_FPG_2"/>
    <property type="match status" value="1"/>
</dbReference>
<dbReference type="Pfam" id="PF01149">
    <property type="entry name" value="Fapy_DNA_glyco"/>
    <property type="match status" value="1"/>
</dbReference>
<dbReference type="RefSeq" id="WP_163770524.1">
    <property type="nucleotide sequence ID" value="NZ_JAAGXA010000001.1"/>
</dbReference>
<dbReference type="InterPro" id="IPR010979">
    <property type="entry name" value="Ribosomal_uS13-like_H2TH"/>
</dbReference>
<dbReference type="GO" id="GO:0003684">
    <property type="term" value="F:damaged DNA binding"/>
    <property type="evidence" value="ECO:0007669"/>
    <property type="project" value="InterPro"/>
</dbReference>
<keyword evidence="17" id="KW-1185">Reference proteome</keyword>
<dbReference type="InterPro" id="IPR012319">
    <property type="entry name" value="FPG_cat"/>
</dbReference>
<feature type="domain" description="FPG-type" evidence="14">
    <location>
        <begin position="225"/>
        <end position="267"/>
    </location>
</feature>
<evidence type="ECO:0000256" key="11">
    <source>
        <dbReference type="ARBA" id="ARBA00023268"/>
    </source>
</evidence>
<evidence type="ECO:0000313" key="17">
    <source>
        <dbReference type="Proteomes" id="UP000468687"/>
    </source>
</evidence>
<dbReference type="PROSITE" id="PS51068">
    <property type="entry name" value="FPG_CAT"/>
    <property type="match status" value="1"/>
</dbReference>
<reference evidence="16 17" key="1">
    <citation type="journal article" date="2014" name="Int. J. Syst. Evol. Microbiol.">
        <title>Nocardioides zeae sp. nov., isolated from the stem of Zea mays.</title>
        <authorList>
            <person name="Glaeser S.P."/>
            <person name="McInroy J.A."/>
            <person name="Busse H.J."/>
            <person name="Kampfer P."/>
        </authorList>
    </citation>
    <scope>NUCLEOTIDE SEQUENCE [LARGE SCALE GENOMIC DNA]</scope>
    <source>
        <strain evidence="16 17">JCM 30728</strain>
    </source>
</reference>
<dbReference type="PANTHER" id="PTHR42697">
    <property type="entry name" value="ENDONUCLEASE 8"/>
    <property type="match status" value="1"/>
</dbReference>
<comment type="similarity">
    <text evidence="1">Belongs to the FPG family.</text>
</comment>
<dbReference type="GO" id="GO:0000703">
    <property type="term" value="F:oxidized pyrimidine nucleobase lesion DNA N-glycosylase activity"/>
    <property type="evidence" value="ECO:0007669"/>
    <property type="project" value="TreeGrafter"/>
</dbReference>
<dbReference type="GO" id="GO:0008270">
    <property type="term" value="F:zinc ion binding"/>
    <property type="evidence" value="ECO:0007669"/>
    <property type="project" value="UniProtKB-KW"/>
</dbReference>
<evidence type="ECO:0000256" key="13">
    <source>
        <dbReference type="PROSITE-ProRule" id="PRU00391"/>
    </source>
</evidence>
<dbReference type="SUPFAM" id="SSF46946">
    <property type="entry name" value="S13-like H2TH domain"/>
    <property type="match status" value="1"/>
</dbReference>
<evidence type="ECO:0000256" key="3">
    <source>
        <dbReference type="ARBA" id="ARBA00022723"/>
    </source>
</evidence>
<dbReference type="InterPro" id="IPR035937">
    <property type="entry name" value="FPG_N"/>
</dbReference>
<dbReference type="Gene3D" id="3.20.190.10">
    <property type="entry name" value="MutM-like, N-terminal"/>
    <property type="match status" value="1"/>
</dbReference>
<organism evidence="16 17">
    <name type="scientific">Nocardioides zeae</name>
    <dbReference type="NCBI Taxonomy" id="1457234"/>
    <lineage>
        <taxon>Bacteria</taxon>
        <taxon>Bacillati</taxon>
        <taxon>Actinomycetota</taxon>
        <taxon>Actinomycetes</taxon>
        <taxon>Propionibacteriales</taxon>
        <taxon>Nocardioidaceae</taxon>
        <taxon>Nocardioides</taxon>
    </lineage>
</organism>
<dbReference type="InterPro" id="IPR015886">
    <property type="entry name" value="H2TH_FPG"/>
</dbReference>
<keyword evidence="7" id="KW-0862">Zinc</keyword>
<keyword evidence="5 13" id="KW-0863">Zinc-finger</keyword>
<evidence type="ECO:0000256" key="1">
    <source>
        <dbReference type="ARBA" id="ARBA00009409"/>
    </source>
</evidence>
<accession>A0A6P0HEP3</accession>
<dbReference type="SMART" id="SM01232">
    <property type="entry name" value="H2TH"/>
    <property type="match status" value="1"/>
</dbReference>
<dbReference type="GO" id="GO:0140078">
    <property type="term" value="F:class I DNA-(apurinic or apyrimidinic site) endonuclease activity"/>
    <property type="evidence" value="ECO:0007669"/>
    <property type="project" value="UniProtKB-EC"/>
</dbReference>
<keyword evidence="4" id="KW-0227">DNA damage</keyword>
<keyword evidence="9" id="KW-0234">DNA repair</keyword>
<dbReference type="EC" id="4.2.99.18" evidence="2"/>
<dbReference type="Gene3D" id="1.10.8.50">
    <property type="match status" value="1"/>
</dbReference>
<dbReference type="SUPFAM" id="SSF57716">
    <property type="entry name" value="Glucocorticoid receptor-like (DNA-binding domain)"/>
    <property type="match status" value="1"/>
</dbReference>